<gene>
    <name evidence="3" type="ORF">SAMN05216296_2755</name>
</gene>
<dbReference type="AlphaFoldDB" id="A0A1H2H5G6"/>
<feature type="signal peptide" evidence="2">
    <location>
        <begin position="1"/>
        <end position="21"/>
    </location>
</feature>
<protein>
    <recommendedName>
        <fullName evidence="5">DUF4124 domain-containing protein</fullName>
    </recommendedName>
</protein>
<evidence type="ECO:0000256" key="1">
    <source>
        <dbReference type="SAM" id="MobiDB-lite"/>
    </source>
</evidence>
<feature type="compositionally biased region" description="Basic and acidic residues" evidence="1">
    <location>
        <begin position="109"/>
        <end position="123"/>
    </location>
</feature>
<organism evidence="3 4">
    <name type="scientific">Pseudomonas pohangensis</name>
    <dbReference type="NCBI Taxonomy" id="364197"/>
    <lineage>
        <taxon>Bacteria</taxon>
        <taxon>Pseudomonadati</taxon>
        <taxon>Pseudomonadota</taxon>
        <taxon>Gammaproteobacteria</taxon>
        <taxon>Pseudomonadales</taxon>
        <taxon>Pseudomonadaceae</taxon>
        <taxon>Pseudomonas</taxon>
    </lineage>
</organism>
<dbReference type="RefSeq" id="WP_157718877.1">
    <property type="nucleotide sequence ID" value="NZ_LT629785.1"/>
</dbReference>
<evidence type="ECO:0000313" key="3">
    <source>
        <dbReference type="EMBL" id="SDU26828.1"/>
    </source>
</evidence>
<evidence type="ECO:0008006" key="5">
    <source>
        <dbReference type="Google" id="ProtNLM"/>
    </source>
</evidence>
<keyword evidence="2" id="KW-0732">Signal</keyword>
<accession>A0A1H2H5G6</accession>
<feature type="chain" id="PRO_5009275427" description="DUF4124 domain-containing protein" evidence="2">
    <location>
        <begin position="22"/>
        <end position="123"/>
    </location>
</feature>
<evidence type="ECO:0000256" key="2">
    <source>
        <dbReference type="SAM" id="SignalP"/>
    </source>
</evidence>
<name>A0A1H2H5G6_9PSED</name>
<keyword evidence="4" id="KW-1185">Reference proteome</keyword>
<reference evidence="4" key="1">
    <citation type="submission" date="2016-10" db="EMBL/GenBank/DDBJ databases">
        <authorList>
            <person name="Varghese N."/>
            <person name="Submissions S."/>
        </authorList>
    </citation>
    <scope>NUCLEOTIDE SEQUENCE [LARGE SCALE GENOMIC DNA]</scope>
    <source>
        <strain evidence="4">DSM 17875</strain>
    </source>
</reference>
<proteinExistence type="predicted"/>
<evidence type="ECO:0000313" key="4">
    <source>
        <dbReference type="Proteomes" id="UP000243232"/>
    </source>
</evidence>
<sequence>MKSMIGLTGTLALLFAVQAHADEMVKCVDPAGHATYVQHQCPDSAVPSDWIDVNNLPPSGAGIPTQMADPAILENRQTVKVTVVDSGPKPRDLSPQSPIQQEMAAKRAARAERMKNEATRAAD</sequence>
<dbReference type="Proteomes" id="UP000243232">
    <property type="component" value="Chromosome I"/>
</dbReference>
<feature type="region of interest" description="Disordered" evidence="1">
    <location>
        <begin position="85"/>
        <end position="123"/>
    </location>
</feature>
<dbReference type="EMBL" id="LT629785">
    <property type="protein sequence ID" value="SDU26828.1"/>
    <property type="molecule type" value="Genomic_DNA"/>
</dbReference>